<evidence type="ECO:0000313" key="1">
    <source>
        <dbReference type="EMBL" id="CAI9921595.1"/>
    </source>
</evidence>
<comment type="caution">
    <text evidence="1">The sequence shown here is derived from an EMBL/GenBank/DDBJ whole genome shotgun (WGS) entry which is preliminary data.</text>
</comment>
<dbReference type="AlphaFoldDB" id="A0AA86TM99"/>
<protein>
    <submittedName>
        <fullName evidence="2">Hypothetical_protein</fullName>
    </submittedName>
</protein>
<organism evidence="1">
    <name type="scientific">Hexamita inflata</name>
    <dbReference type="NCBI Taxonomy" id="28002"/>
    <lineage>
        <taxon>Eukaryota</taxon>
        <taxon>Metamonada</taxon>
        <taxon>Diplomonadida</taxon>
        <taxon>Hexamitidae</taxon>
        <taxon>Hexamitinae</taxon>
        <taxon>Hexamita</taxon>
    </lineage>
</organism>
<accession>A0AA86TM99</accession>
<evidence type="ECO:0000313" key="3">
    <source>
        <dbReference type="Proteomes" id="UP001642409"/>
    </source>
</evidence>
<reference evidence="2 3" key="2">
    <citation type="submission" date="2024-07" db="EMBL/GenBank/DDBJ databases">
        <authorList>
            <person name="Akdeniz Z."/>
        </authorList>
    </citation>
    <scope>NUCLEOTIDE SEQUENCE [LARGE SCALE GENOMIC DNA]</scope>
</reference>
<proteinExistence type="predicted"/>
<keyword evidence="3" id="KW-1185">Reference proteome</keyword>
<name>A0AA86TM99_9EUKA</name>
<sequence length="111" mass="12945">MVVETNQLSQNLARRHLLFQQISSKKPGLPQPLLQFLLLYLIPFLHEYTIEIMKHSKLKSPFNVSHKKLSQHASDVQVSIKLKLCADKKLKIIKRLLQSIFSKQLLQFILN</sequence>
<dbReference type="EMBL" id="CATOUU010000226">
    <property type="protein sequence ID" value="CAI9921595.1"/>
    <property type="molecule type" value="Genomic_DNA"/>
</dbReference>
<dbReference type="EMBL" id="CAXDID020000218">
    <property type="protein sequence ID" value="CAL6058114.1"/>
    <property type="molecule type" value="Genomic_DNA"/>
</dbReference>
<evidence type="ECO:0000313" key="2">
    <source>
        <dbReference type="EMBL" id="CAL6058114.1"/>
    </source>
</evidence>
<dbReference type="Proteomes" id="UP001642409">
    <property type="component" value="Unassembled WGS sequence"/>
</dbReference>
<reference evidence="1" key="1">
    <citation type="submission" date="2023-06" db="EMBL/GenBank/DDBJ databases">
        <authorList>
            <person name="Kurt Z."/>
        </authorList>
    </citation>
    <scope>NUCLEOTIDE SEQUENCE</scope>
</reference>
<gene>
    <name evidence="2" type="ORF">HINF_LOCUS48004</name>
    <name evidence="1" type="ORF">HINF_LOCUS9240</name>
</gene>